<evidence type="ECO:0000313" key="2">
    <source>
        <dbReference type="Proteomes" id="UP001527202"/>
    </source>
</evidence>
<accession>A0ABT4FHE3</accession>
<proteinExistence type="predicted"/>
<comment type="caution">
    <text evidence="1">The sequence shown here is derived from an EMBL/GenBank/DDBJ whole genome shotgun (WGS) entry which is preliminary data.</text>
</comment>
<organism evidence="1 2">
    <name type="scientific">Paenibacillus chitinolyticus</name>
    <dbReference type="NCBI Taxonomy" id="79263"/>
    <lineage>
        <taxon>Bacteria</taxon>
        <taxon>Bacillati</taxon>
        <taxon>Bacillota</taxon>
        <taxon>Bacilli</taxon>
        <taxon>Bacillales</taxon>
        <taxon>Paenibacillaceae</taxon>
        <taxon>Paenibacillus</taxon>
    </lineage>
</organism>
<name>A0ABT4FHE3_9BACL</name>
<gene>
    <name evidence="1" type="ORF">M5X16_19375</name>
</gene>
<dbReference type="Proteomes" id="UP001527202">
    <property type="component" value="Unassembled WGS sequence"/>
</dbReference>
<keyword evidence="2" id="KW-1185">Reference proteome</keyword>
<dbReference type="RefSeq" id="WP_009671780.1">
    <property type="nucleotide sequence ID" value="NZ_CP026520.1"/>
</dbReference>
<protein>
    <submittedName>
        <fullName evidence="1">Uncharacterized protein</fullName>
    </submittedName>
</protein>
<reference evidence="1 2" key="1">
    <citation type="submission" date="2022-05" db="EMBL/GenBank/DDBJ databases">
        <title>Genome Sequencing of Bee-Associated Microbes.</title>
        <authorList>
            <person name="Dunlap C."/>
        </authorList>
    </citation>
    <scope>NUCLEOTIDE SEQUENCE [LARGE SCALE GENOMIC DNA]</scope>
    <source>
        <strain evidence="1 2">NRRL B-23120</strain>
    </source>
</reference>
<sequence length="55" mass="6768">MQWVYWVKLYDSKFQAGVLAKRMEEDWWIYGYECPSEVEVFKSKKGRFGVRYSVY</sequence>
<evidence type="ECO:0000313" key="1">
    <source>
        <dbReference type="EMBL" id="MCY9597930.1"/>
    </source>
</evidence>
<dbReference type="EMBL" id="JAMDMJ010000025">
    <property type="protein sequence ID" value="MCY9597930.1"/>
    <property type="molecule type" value="Genomic_DNA"/>
</dbReference>
<dbReference type="GeneID" id="95379050"/>